<dbReference type="OrthoDB" id="6150901at2"/>
<dbReference type="Pfam" id="PF00497">
    <property type="entry name" value="SBP_bac_3"/>
    <property type="match status" value="1"/>
</dbReference>
<feature type="domain" description="Solute-binding protein family 3/N-terminal" evidence="2">
    <location>
        <begin position="48"/>
        <end position="133"/>
    </location>
</feature>
<keyword evidence="1" id="KW-0732">Signal</keyword>
<feature type="chain" id="PRO_5013581126" evidence="1">
    <location>
        <begin position="34"/>
        <end position="170"/>
    </location>
</feature>
<gene>
    <name evidence="3" type="ORF">BJEO58_00644</name>
</gene>
<sequence>MDTSSRLRISRRGRLLGLAVAALLLTGCGSSFPADPEGTLDRIEGGELRVGVSHSPPWTDVSAESEPTGVEPRLVRDFAQAHDAELAWEAGGEEQLMTMLDEGRIDMVVGGLTDSSPWTTHAALTTPYAESVGPDGSTSKHVLAVRTGENAFMVALERHALAQELGTVEP</sequence>
<dbReference type="InterPro" id="IPR001638">
    <property type="entry name" value="Solute-binding_3/MltF_N"/>
</dbReference>
<proteinExistence type="predicted"/>
<dbReference type="PROSITE" id="PS51257">
    <property type="entry name" value="PROKAR_LIPOPROTEIN"/>
    <property type="match status" value="1"/>
</dbReference>
<dbReference type="SUPFAM" id="SSF53850">
    <property type="entry name" value="Periplasmic binding protein-like II"/>
    <property type="match status" value="1"/>
</dbReference>
<keyword evidence="4" id="KW-1185">Reference proteome</keyword>
<dbReference type="RefSeq" id="WP_101587686.1">
    <property type="nucleotide sequence ID" value="NZ_FXZM01000002.1"/>
</dbReference>
<organism evidence="3 4">
    <name type="scientific">Brevibacterium jeotgali</name>
    <dbReference type="NCBI Taxonomy" id="1262550"/>
    <lineage>
        <taxon>Bacteria</taxon>
        <taxon>Bacillati</taxon>
        <taxon>Actinomycetota</taxon>
        <taxon>Actinomycetes</taxon>
        <taxon>Micrococcales</taxon>
        <taxon>Brevibacteriaceae</taxon>
        <taxon>Brevibacterium</taxon>
    </lineage>
</organism>
<dbReference type="AlphaFoldDB" id="A0A2H1L3T1"/>
<name>A0A2H1L3T1_9MICO</name>
<dbReference type="Proteomes" id="UP000234462">
    <property type="component" value="Unassembled WGS sequence"/>
</dbReference>
<dbReference type="EMBL" id="FXZM01000002">
    <property type="protein sequence ID" value="SMY11063.1"/>
    <property type="molecule type" value="Genomic_DNA"/>
</dbReference>
<evidence type="ECO:0000256" key="1">
    <source>
        <dbReference type="SAM" id="SignalP"/>
    </source>
</evidence>
<evidence type="ECO:0000259" key="2">
    <source>
        <dbReference type="Pfam" id="PF00497"/>
    </source>
</evidence>
<dbReference type="Gene3D" id="3.40.190.10">
    <property type="entry name" value="Periplasmic binding protein-like II"/>
    <property type="match status" value="1"/>
</dbReference>
<evidence type="ECO:0000313" key="3">
    <source>
        <dbReference type="EMBL" id="SMY11063.1"/>
    </source>
</evidence>
<protein>
    <submittedName>
        <fullName evidence="3">Extracellular solute-binding protein, family 3</fullName>
    </submittedName>
</protein>
<feature type="signal peptide" evidence="1">
    <location>
        <begin position="1"/>
        <end position="33"/>
    </location>
</feature>
<evidence type="ECO:0000313" key="4">
    <source>
        <dbReference type="Proteomes" id="UP000234462"/>
    </source>
</evidence>
<reference evidence="4" key="1">
    <citation type="submission" date="2017-03" db="EMBL/GenBank/DDBJ databases">
        <authorList>
            <person name="Monnet C."/>
        </authorList>
    </citation>
    <scope>NUCLEOTIDE SEQUENCE [LARGE SCALE GENOMIC DNA]</scope>
    <source>
        <strain evidence="4">SJ5-8</strain>
    </source>
</reference>
<accession>A0A2H1L3T1</accession>